<name>A0A6N8FAD3_9GAMM</name>
<proteinExistence type="predicted"/>
<dbReference type="EMBL" id="WOCD01000003">
    <property type="protein sequence ID" value="MUH72077.1"/>
    <property type="molecule type" value="Genomic_DNA"/>
</dbReference>
<evidence type="ECO:0000313" key="2">
    <source>
        <dbReference type="Proteomes" id="UP000439994"/>
    </source>
</evidence>
<accession>A0A6N8FAD3</accession>
<reference evidence="1 2" key="1">
    <citation type="submission" date="2019-11" db="EMBL/GenBank/DDBJ databases">
        <title>P. haliotis isolates from Z. marina roots.</title>
        <authorList>
            <person name="Cohen M."/>
            <person name="Jospin G."/>
            <person name="Eisen J.A."/>
            <person name="Coil D.A."/>
        </authorList>
    </citation>
    <scope>NUCLEOTIDE SEQUENCE [LARGE SCALE GENOMIC DNA]</scope>
    <source>
        <strain evidence="1 2">UCD-MCMsp1aY</strain>
    </source>
</reference>
<dbReference type="RefSeq" id="WP_155695280.1">
    <property type="nucleotide sequence ID" value="NZ_WOCD01000003.1"/>
</dbReference>
<dbReference type="OrthoDB" id="9820018at2"/>
<dbReference type="SUPFAM" id="SSF53335">
    <property type="entry name" value="S-adenosyl-L-methionine-dependent methyltransferases"/>
    <property type="match status" value="1"/>
</dbReference>
<organism evidence="1 2">
    <name type="scientific">Psychrosphaera haliotis</name>
    <dbReference type="NCBI Taxonomy" id="555083"/>
    <lineage>
        <taxon>Bacteria</taxon>
        <taxon>Pseudomonadati</taxon>
        <taxon>Pseudomonadota</taxon>
        <taxon>Gammaproteobacteria</taxon>
        <taxon>Alteromonadales</taxon>
        <taxon>Pseudoalteromonadaceae</taxon>
        <taxon>Psychrosphaera</taxon>
    </lineage>
</organism>
<evidence type="ECO:0000313" key="1">
    <source>
        <dbReference type="EMBL" id="MUH72077.1"/>
    </source>
</evidence>
<gene>
    <name evidence="1" type="ORF">GNP35_06015</name>
</gene>
<dbReference type="InterPro" id="IPR029063">
    <property type="entry name" value="SAM-dependent_MTases_sf"/>
</dbReference>
<keyword evidence="2" id="KW-1185">Reference proteome</keyword>
<dbReference type="Proteomes" id="UP000439994">
    <property type="component" value="Unassembled WGS sequence"/>
</dbReference>
<sequence length="326" mass="36886">MSQKIQTKLNDSAHICQVSNHQLTPCGYHDSRVYCEFSGITDDLLESNSDRFHSFMPPSKGATELAKLFCANYPPAGSWYLVKEQRLWFKESLKQRLIAHTADAPFQLLIAGVASYVHALGQLLICAQAQRELQLSFKIQVTFSDRCSFPLEQIRAFLKAAEATPFFRYSFEVEDKKFKCPKALDKLVRDFHKELNDISVQYQLGDLTDSSLFPNQQFDLVSEHFMTSLLYKNFEIIKPIRANYSAWLKSGGWLLSADGIRADSEVYTDFAALNADVGLVLDDSSTTPVWDPYGLPQEVFQAILDSAGAKRYPVENDNTMSGFVKQ</sequence>
<dbReference type="AlphaFoldDB" id="A0A6N8FAD3"/>
<protein>
    <submittedName>
        <fullName evidence="1">Uncharacterized protein</fullName>
    </submittedName>
</protein>
<comment type="caution">
    <text evidence="1">The sequence shown here is derived from an EMBL/GenBank/DDBJ whole genome shotgun (WGS) entry which is preliminary data.</text>
</comment>